<evidence type="ECO:0000256" key="1">
    <source>
        <dbReference type="SAM" id="Phobius"/>
    </source>
</evidence>
<accession>A0ABS9CTC3</accession>
<keyword evidence="1" id="KW-1133">Transmembrane helix</keyword>
<sequence>MTNLIIKLKSAVSNAVLFASATFMVGLGFAFVGTIALFGLVAVGVAMIAALFVTPPVQAPNDAEIAT</sequence>
<gene>
    <name evidence="2" type="ORF">L0664_01280</name>
</gene>
<evidence type="ECO:0008006" key="4">
    <source>
        <dbReference type="Google" id="ProtNLM"/>
    </source>
</evidence>
<feature type="transmembrane region" description="Helical" evidence="1">
    <location>
        <begin position="12"/>
        <end position="29"/>
    </location>
</feature>
<name>A0ABS9CTC3_9RHOB</name>
<keyword evidence="1" id="KW-0812">Transmembrane</keyword>
<protein>
    <recommendedName>
        <fullName evidence="4">CTP synthetase</fullName>
    </recommendedName>
</protein>
<proteinExistence type="predicted"/>
<evidence type="ECO:0000313" key="3">
    <source>
        <dbReference type="Proteomes" id="UP001200557"/>
    </source>
</evidence>
<keyword evidence="3" id="KW-1185">Reference proteome</keyword>
<organism evidence="2 3">
    <name type="scientific">Octadecabacter dasysiphoniae</name>
    <dbReference type="NCBI Taxonomy" id="2909341"/>
    <lineage>
        <taxon>Bacteria</taxon>
        <taxon>Pseudomonadati</taxon>
        <taxon>Pseudomonadota</taxon>
        <taxon>Alphaproteobacteria</taxon>
        <taxon>Rhodobacterales</taxon>
        <taxon>Roseobacteraceae</taxon>
        <taxon>Octadecabacter</taxon>
    </lineage>
</organism>
<keyword evidence="1" id="KW-0472">Membrane</keyword>
<comment type="caution">
    <text evidence="2">The sequence shown here is derived from an EMBL/GenBank/DDBJ whole genome shotgun (WGS) entry which is preliminary data.</text>
</comment>
<dbReference type="Proteomes" id="UP001200557">
    <property type="component" value="Unassembled WGS sequence"/>
</dbReference>
<evidence type="ECO:0000313" key="2">
    <source>
        <dbReference type="EMBL" id="MCF2869685.1"/>
    </source>
</evidence>
<feature type="transmembrane region" description="Helical" evidence="1">
    <location>
        <begin position="35"/>
        <end position="53"/>
    </location>
</feature>
<dbReference type="EMBL" id="JAKGAQ010000001">
    <property type="protein sequence ID" value="MCF2869685.1"/>
    <property type="molecule type" value="Genomic_DNA"/>
</dbReference>
<dbReference type="RefSeq" id="WP_235223815.1">
    <property type="nucleotide sequence ID" value="NZ_JAKGAQ010000001.1"/>
</dbReference>
<reference evidence="2 3" key="1">
    <citation type="submission" date="2022-01" db="EMBL/GenBank/DDBJ databases">
        <title>Octadecabacter sp. nov., isolated from a marine alga.</title>
        <authorList>
            <person name="Jin M.S."/>
            <person name="Kim H.M."/>
            <person name="Han D.M."/>
            <person name="Jung J.J."/>
            <person name="Jeon C.O."/>
        </authorList>
    </citation>
    <scope>NUCLEOTIDE SEQUENCE [LARGE SCALE GENOMIC DNA]</scope>
    <source>
        <strain evidence="2 3">G9-8</strain>
    </source>
</reference>